<dbReference type="STRING" id="914234.M2RLK9"/>
<keyword evidence="4" id="KW-1185">Reference proteome</keyword>
<protein>
    <recommendedName>
        <fullName evidence="2">DUF6533 domain-containing protein</fullName>
    </recommendedName>
</protein>
<reference evidence="3 4" key="1">
    <citation type="journal article" date="2012" name="Proc. Natl. Acad. Sci. U.S.A.">
        <title>Comparative genomics of Ceriporiopsis subvermispora and Phanerochaete chrysosporium provide insight into selective ligninolysis.</title>
        <authorList>
            <person name="Fernandez-Fueyo E."/>
            <person name="Ruiz-Duenas F.J."/>
            <person name="Ferreira P."/>
            <person name="Floudas D."/>
            <person name="Hibbett D.S."/>
            <person name="Canessa P."/>
            <person name="Larrondo L.F."/>
            <person name="James T.Y."/>
            <person name="Seelenfreund D."/>
            <person name="Lobos S."/>
            <person name="Polanco R."/>
            <person name="Tello M."/>
            <person name="Honda Y."/>
            <person name="Watanabe T."/>
            <person name="Watanabe T."/>
            <person name="Ryu J.S."/>
            <person name="Kubicek C.P."/>
            <person name="Schmoll M."/>
            <person name="Gaskell J."/>
            <person name="Hammel K.E."/>
            <person name="St John F.J."/>
            <person name="Vanden Wymelenberg A."/>
            <person name="Sabat G."/>
            <person name="Splinter BonDurant S."/>
            <person name="Syed K."/>
            <person name="Yadav J.S."/>
            <person name="Doddapaneni H."/>
            <person name="Subramanian V."/>
            <person name="Lavin J.L."/>
            <person name="Oguiza J.A."/>
            <person name="Perez G."/>
            <person name="Pisabarro A.G."/>
            <person name="Ramirez L."/>
            <person name="Santoyo F."/>
            <person name="Master E."/>
            <person name="Coutinho P.M."/>
            <person name="Henrissat B."/>
            <person name="Lombard V."/>
            <person name="Magnuson J.K."/>
            <person name="Kuees U."/>
            <person name="Hori C."/>
            <person name="Igarashi K."/>
            <person name="Samejima M."/>
            <person name="Held B.W."/>
            <person name="Barry K.W."/>
            <person name="LaButti K.M."/>
            <person name="Lapidus A."/>
            <person name="Lindquist E.A."/>
            <person name="Lucas S.M."/>
            <person name="Riley R."/>
            <person name="Salamov A.A."/>
            <person name="Hoffmeister D."/>
            <person name="Schwenk D."/>
            <person name="Hadar Y."/>
            <person name="Yarden O."/>
            <person name="de Vries R.P."/>
            <person name="Wiebenga A."/>
            <person name="Stenlid J."/>
            <person name="Eastwood D."/>
            <person name="Grigoriev I.V."/>
            <person name="Berka R.M."/>
            <person name="Blanchette R.A."/>
            <person name="Kersten P."/>
            <person name="Martinez A.T."/>
            <person name="Vicuna R."/>
            <person name="Cullen D."/>
        </authorList>
    </citation>
    <scope>NUCLEOTIDE SEQUENCE [LARGE SCALE GENOMIC DNA]</scope>
    <source>
        <strain evidence="3 4">B</strain>
    </source>
</reference>
<dbReference type="OrthoDB" id="2804045at2759"/>
<evidence type="ECO:0000313" key="4">
    <source>
        <dbReference type="Proteomes" id="UP000016930"/>
    </source>
</evidence>
<evidence type="ECO:0000313" key="3">
    <source>
        <dbReference type="EMBL" id="EMD39746.1"/>
    </source>
</evidence>
<feature type="transmembrane region" description="Helical" evidence="1">
    <location>
        <begin position="175"/>
        <end position="200"/>
    </location>
</feature>
<keyword evidence="1" id="KW-1133">Transmembrane helix</keyword>
<dbReference type="AlphaFoldDB" id="M2RLK9"/>
<feature type="transmembrane region" description="Helical" evidence="1">
    <location>
        <begin position="228"/>
        <end position="250"/>
    </location>
</feature>
<sequence length="354" mass="39216">MSSFASPQLTAEVTAVARSLWISYCAIFAGSSLVIWDHISSFSHEVNFIWGRKLNSVTLLFHLNRWTTFIWAIMNATLVLPLANVTVLTILLFIFWAAFSGVRVYAISGGIWWPSAIVCALSLVPAGTNLYGSLIAFYYQVEAIPALGPECISGKTFSAALSTNRSHTRHELCSYIIKVTIATRVCVIASDAIVLLVTWYKTYKIKRLADQNDVETPLVTMLLRDGTLYFAALLVLNIFNIVGWIFVFSVQDFTTPLSSVIISHFLMNLRQASSTGNQEMTSQSWSDEQGRSPAVSLRFASFIDNMGESLTHGYDPADTDFSLTKVHDTNLPEDEISVSMIPSTAPHFPQTSIE</sequence>
<proteinExistence type="predicted"/>
<feature type="domain" description="DUF6533" evidence="2">
    <location>
        <begin position="25"/>
        <end position="70"/>
    </location>
</feature>
<feature type="transmembrane region" description="Helical" evidence="1">
    <location>
        <begin position="111"/>
        <end position="139"/>
    </location>
</feature>
<keyword evidence="1" id="KW-0472">Membrane</keyword>
<feature type="transmembrane region" description="Helical" evidence="1">
    <location>
        <begin position="80"/>
        <end position="99"/>
    </location>
</feature>
<gene>
    <name evidence="3" type="ORF">CERSUDRAFT_92236</name>
</gene>
<name>M2RLK9_CERS8</name>
<feature type="transmembrane region" description="Helical" evidence="1">
    <location>
        <begin position="20"/>
        <end position="36"/>
    </location>
</feature>
<organism evidence="3 4">
    <name type="scientific">Ceriporiopsis subvermispora (strain B)</name>
    <name type="common">White-rot fungus</name>
    <name type="synonym">Gelatoporia subvermispora</name>
    <dbReference type="NCBI Taxonomy" id="914234"/>
    <lineage>
        <taxon>Eukaryota</taxon>
        <taxon>Fungi</taxon>
        <taxon>Dikarya</taxon>
        <taxon>Basidiomycota</taxon>
        <taxon>Agaricomycotina</taxon>
        <taxon>Agaricomycetes</taxon>
        <taxon>Polyporales</taxon>
        <taxon>Gelatoporiaceae</taxon>
        <taxon>Gelatoporia</taxon>
    </lineage>
</organism>
<accession>M2RLK9</accession>
<dbReference type="HOGENOM" id="CLU_053360_1_0_1"/>
<dbReference type="Pfam" id="PF20151">
    <property type="entry name" value="DUF6533"/>
    <property type="match status" value="1"/>
</dbReference>
<dbReference type="Proteomes" id="UP000016930">
    <property type="component" value="Unassembled WGS sequence"/>
</dbReference>
<keyword evidence="1" id="KW-0812">Transmembrane</keyword>
<dbReference type="EMBL" id="KB445793">
    <property type="protein sequence ID" value="EMD39746.1"/>
    <property type="molecule type" value="Genomic_DNA"/>
</dbReference>
<dbReference type="InterPro" id="IPR045340">
    <property type="entry name" value="DUF6533"/>
</dbReference>
<evidence type="ECO:0000256" key="1">
    <source>
        <dbReference type="SAM" id="Phobius"/>
    </source>
</evidence>
<evidence type="ECO:0000259" key="2">
    <source>
        <dbReference type="Pfam" id="PF20151"/>
    </source>
</evidence>